<evidence type="ECO:0000256" key="1">
    <source>
        <dbReference type="SAM" id="MobiDB-lite"/>
    </source>
</evidence>
<dbReference type="EMBL" id="WWCR01000072">
    <property type="protein sequence ID" value="MYM76172.1"/>
    <property type="molecule type" value="Genomic_DNA"/>
</dbReference>
<sequence>MPLGAQETGAGRLTPLGSGSGASGNNACATPTGTSAASSRGGVFNTLPSAPTHTPAIRRACPAALTSPGTPVSDSCTDGNGAGLLRSRPGATGAELAAAFAACAAVCIEAGAVPVAAPPPEA</sequence>
<feature type="region of interest" description="Disordered" evidence="1">
    <location>
        <begin position="1"/>
        <end position="52"/>
    </location>
</feature>
<evidence type="ECO:0000313" key="3">
    <source>
        <dbReference type="Proteomes" id="UP000469734"/>
    </source>
</evidence>
<comment type="caution">
    <text evidence="2">The sequence shown here is derived from an EMBL/GenBank/DDBJ whole genome shotgun (WGS) entry which is preliminary data.</text>
</comment>
<dbReference type="Proteomes" id="UP000469734">
    <property type="component" value="Unassembled WGS sequence"/>
</dbReference>
<organism evidence="2 3">
    <name type="scientific">Duganella margarita</name>
    <dbReference type="NCBI Taxonomy" id="2692170"/>
    <lineage>
        <taxon>Bacteria</taxon>
        <taxon>Pseudomonadati</taxon>
        <taxon>Pseudomonadota</taxon>
        <taxon>Betaproteobacteria</taxon>
        <taxon>Burkholderiales</taxon>
        <taxon>Oxalobacteraceae</taxon>
        <taxon>Telluria group</taxon>
        <taxon>Duganella</taxon>
    </lineage>
</organism>
<protein>
    <submittedName>
        <fullName evidence="2">Uncharacterized protein</fullName>
    </submittedName>
</protein>
<proteinExistence type="predicted"/>
<feature type="compositionally biased region" description="Polar residues" evidence="1">
    <location>
        <begin position="28"/>
        <end position="38"/>
    </location>
</feature>
<name>A0A7X4H8B6_9BURK</name>
<dbReference type="AlphaFoldDB" id="A0A7X4H8B6"/>
<dbReference type="RefSeq" id="WP_161052637.1">
    <property type="nucleotide sequence ID" value="NZ_WWCR01000072.1"/>
</dbReference>
<reference evidence="2 3" key="1">
    <citation type="submission" date="2019-12" db="EMBL/GenBank/DDBJ databases">
        <title>Novel species isolated from a subtropical stream in China.</title>
        <authorList>
            <person name="Lu H."/>
        </authorList>
    </citation>
    <scope>NUCLEOTIDE SEQUENCE [LARGE SCALE GENOMIC DNA]</scope>
    <source>
        <strain evidence="2 3">FT134W</strain>
    </source>
</reference>
<evidence type="ECO:0000313" key="2">
    <source>
        <dbReference type="EMBL" id="MYM76172.1"/>
    </source>
</evidence>
<feature type="non-terminal residue" evidence="2">
    <location>
        <position position="122"/>
    </location>
</feature>
<gene>
    <name evidence="2" type="ORF">GTP56_28825</name>
</gene>
<accession>A0A7X4H8B6</accession>